<keyword evidence="2" id="KW-1133">Transmembrane helix</keyword>
<feature type="transmembrane region" description="Helical" evidence="2">
    <location>
        <begin position="588"/>
        <end position="611"/>
    </location>
</feature>
<dbReference type="InterPro" id="IPR046342">
    <property type="entry name" value="CBS_dom_sf"/>
</dbReference>
<feature type="transmembrane region" description="Helical" evidence="2">
    <location>
        <begin position="443"/>
        <end position="465"/>
    </location>
</feature>
<dbReference type="Gene3D" id="2.30.30.240">
    <property type="entry name" value="PRC-barrel domain"/>
    <property type="match status" value="1"/>
</dbReference>
<feature type="transmembrane region" description="Helical" evidence="2">
    <location>
        <begin position="506"/>
        <end position="531"/>
    </location>
</feature>
<keyword evidence="2" id="KW-0812">Transmembrane</keyword>
<dbReference type="InterPro" id="IPR000644">
    <property type="entry name" value="CBS_dom"/>
</dbReference>
<dbReference type="Pfam" id="PF05239">
    <property type="entry name" value="PRC"/>
    <property type="match status" value="1"/>
</dbReference>
<dbReference type="SUPFAM" id="SSF158791">
    <property type="entry name" value="MgtE N-terminal domain-like"/>
    <property type="match status" value="1"/>
</dbReference>
<keyword evidence="2" id="KW-0472">Membrane</keyword>
<accession>A0A921KKA1</accession>
<feature type="domain" description="CBS" evidence="3">
    <location>
        <begin position="359"/>
        <end position="415"/>
    </location>
</feature>
<dbReference type="Gene3D" id="3.10.580.10">
    <property type="entry name" value="CBS-domain"/>
    <property type="match status" value="1"/>
</dbReference>
<organism evidence="4 5">
    <name type="scientific">Thermophilibacter provencensis</name>
    <dbReference type="NCBI Taxonomy" id="1852386"/>
    <lineage>
        <taxon>Bacteria</taxon>
        <taxon>Bacillati</taxon>
        <taxon>Actinomycetota</taxon>
        <taxon>Coriobacteriia</taxon>
        <taxon>Coriobacteriales</taxon>
        <taxon>Atopobiaceae</taxon>
        <taxon>Thermophilibacter</taxon>
    </lineage>
</organism>
<dbReference type="SMART" id="SM00924">
    <property type="entry name" value="MgtE_N"/>
    <property type="match status" value="1"/>
</dbReference>
<dbReference type="InterPro" id="IPR006669">
    <property type="entry name" value="MgtE_transporter"/>
</dbReference>
<dbReference type="SUPFAM" id="SSF50346">
    <property type="entry name" value="PRC-barrel domain"/>
    <property type="match status" value="1"/>
</dbReference>
<dbReference type="Pfam" id="PF03448">
    <property type="entry name" value="MgtE_N"/>
    <property type="match status" value="1"/>
</dbReference>
<evidence type="ECO:0000259" key="3">
    <source>
        <dbReference type="PROSITE" id="PS51371"/>
    </source>
</evidence>
<name>A0A921KKA1_9ACTN</name>
<reference evidence="4" key="1">
    <citation type="journal article" date="2021" name="PeerJ">
        <title>Extensive microbial diversity within the chicken gut microbiome revealed by metagenomics and culture.</title>
        <authorList>
            <person name="Gilroy R."/>
            <person name="Ravi A."/>
            <person name="Getino M."/>
            <person name="Pursley I."/>
            <person name="Horton D.L."/>
            <person name="Alikhan N.F."/>
            <person name="Baker D."/>
            <person name="Gharbi K."/>
            <person name="Hall N."/>
            <person name="Watson M."/>
            <person name="Adriaenssens E.M."/>
            <person name="Foster-Nyarko E."/>
            <person name="Jarju S."/>
            <person name="Secka A."/>
            <person name="Antonio M."/>
            <person name="Oren A."/>
            <person name="Chaudhuri R.R."/>
            <person name="La Ragione R."/>
            <person name="Hildebrand F."/>
            <person name="Pallen M.J."/>
        </authorList>
    </citation>
    <scope>NUCLEOTIDE SEQUENCE</scope>
    <source>
        <strain evidence="4">CHK124-7917</strain>
    </source>
</reference>
<evidence type="ECO:0000256" key="2">
    <source>
        <dbReference type="SAM" id="Phobius"/>
    </source>
</evidence>
<dbReference type="CDD" id="cd04606">
    <property type="entry name" value="CBS_pair_Mg_transporter"/>
    <property type="match status" value="1"/>
</dbReference>
<dbReference type="Pfam" id="PF00571">
    <property type="entry name" value="CBS"/>
    <property type="match status" value="2"/>
</dbReference>
<dbReference type="InterPro" id="IPR038076">
    <property type="entry name" value="MgtE_N_sf"/>
</dbReference>
<sequence>MIYLSQLLGNPVLDADGEKIGTVSDLGIATGEVFPRVTSLAFMGPGRTPIMISWRKYVERYDENEVNLKVIATDLRFSYLQPDEVLLARDILNKQIVDTHGMRVVRVNDLKLSDTSSTQLRLLGAEVGARGLLRSLHPALESVALRLARTFGHPMPERIIAWNYMDLVERDLSNVKLSVSHKTLDDMHPADIADIIERLDPRLRGQVFAQLDDEQRADAMAEFDDDAMAAELMGSLNETDASRMLAEMDPDDAAELVSELDYDKAEKLLRLMGVQEQRAIRQLLGYRENTAGRIMTSEAATVPDDATVADAVEMLRGLDEDFESVRYVYLTDEDGKLAGVVTLPGLIVAEPETRLSELATEDLITASPEDDQEDVAEDIAKYNLLAMPVVNDEGRLLGIVTVDDALDVLEEEHAEDLRVAGGSADGEDSGHASTLIWLVRRNVWVVLWAVGVVALALVAGTRLGLGETLAATIPLAVALVLADDSVSYVTNFFLENDPDDEDAPSALGFAFKGLGLGVALGALVALIVLGLESVIASPAVPSSVERLGPALSAGGVAAAVSTFVSFATTPIYLAVLRRRDEANKETSGFTLSLVSMLVAVVVFLAAVLALAGPLGLVR</sequence>
<dbReference type="SMART" id="SM00116">
    <property type="entry name" value="CBS"/>
    <property type="match status" value="2"/>
</dbReference>
<dbReference type="PANTHER" id="PTHR43773">
    <property type="entry name" value="MAGNESIUM TRANSPORTER MGTE"/>
    <property type="match status" value="1"/>
</dbReference>
<dbReference type="RefSeq" id="WP_274958547.1">
    <property type="nucleotide sequence ID" value="NZ_DYWQ01000025.1"/>
</dbReference>
<dbReference type="PROSITE" id="PS51371">
    <property type="entry name" value="CBS"/>
    <property type="match status" value="2"/>
</dbReference>
<dbReference type="SUPFAM" id="SSF54631">
    <property type="entry name" value="CBS-domain pair"/>
    <property type="match status" value="1"/>
</dbReference>
<reference evidence="4" key="2">
    <citation type="submission" date="2021-09" db="EMBL/GenBank/DDBJ databases">
        <authorList>
            <person name="Gilroy R."/>
        </authorList>
    </citation>
    <scope>NUCLEOTIDE SEQUENCE</scope>
    <source>
        <strain evidence="4">CHK124-7917</strain>
    </source>
</reference>
<evidence type="ECO:0000313" key="5">
    <source>
        <dbReference type="Proteomes" id="UP000697330"/>
    </source>
</evidence>
<dbReference type="GO" id="GO:0016020">
    <property type="term" value="C:membrane"/>
    <property type="evidence" value="ECO:0007669"/>
    <property type="project" value="InterPro"/>
</dbReference>
<dbReference type="InterPro" id="IPR006668">
    <property type="entry name" value="Mg_transptr_MgtE_intracell_dom"/>
</dbReference>
<dbReference type="Proteomes" id="UP000697330">
    <property type="component" value="Unassembled WGS sequence"/>
</dbReference>
<dbReference type="AlphaFoldDB" id="A0A921KKA1"/>
<evidence type="ECO:0000256" key="1">
    <source>
        <dbReference type="PROSITE-ProRule" id="PRU00703"/>
    </source>
</evidence>
<protein>
    <submittedName>
        <fullName evidence="4">CBS domain-containing protein</fullName>
    </submittedName>
</protein>
<proteinExistence type="predicted"/>
<evidence type="ECO:0000313" key="4">
    <source>
        <dbReference type="EMBL" id="HJF44497.1"/>
    </source>
</evidence>
<dbReference type="InterPro" id="IPR027275">
    <property type="entry name" value="PRC-brl_dom"/>
</dbReference>
<gene>
    <name evidence="4" type="ORF">K8U72_01725</name>
</gene>
<dbReference type="PANTHER" id="PTHR43773:SF1">
    <property type="entry name" value="MAGNESIUM TRANSPORTER MGTE"/>
    <property type="match status" value="1"/>
</dbReference>
<comment type="caution">
    <text evidence="4">The sequence shown here is derived from an EMBL/GenBank/DDBJ whole genome shotgun (WGS) entry which is preliminary data.</text>
</comment>
<dbReference type="GO" id="GO:0015095">
    <property type="term" value="F:magnesium ion transmembrane transporter activity"/>
    <property type="evidence" value="ECO:0007669"/>
    <property type="project" value="InterPro"/>
</dbReference>
<feature type="transmembrane region" description="Helical" evidence="2">
    <location>
        <begin position="551"/>
        <end position="576"/>
    </location>
</feature>
<dbReference type="Gene3D" id="1.25.60.10">
    <property type="entry name" value="MgtE N-terminal domain-like"/>
    <property type="match status" value="1"/>
</dbReference>
<keyword evidence="1" id="KW-0129">CBS domain</keyword>
<feature type="domain" description="CBS" evidence="3">
    <location>
        <begin position="295"/>
        <end position="357"/>
    </location>
</feature>
<dbReference type="EMBL" id="DYWQ01000025">
    <property type="protein sequence ID" value="HJF44497.1"/>
    <property type="molecule type" value="Genomic_DNA"/>
</dbReference>
<dbReference type="InterPro" id="IPR011033">
    <property type="entry name" value="PRC_barrel-like_sf"/>
</dbReference>